<evidence type="ECO:0000313" key="1">
    <source>
        <dbReference type="EMBL" id="GIQ81645.1"/>
    </source>
</evidence>
<proteinExistence type="predicted"/>
<dbReference type="Proteomes" id="UP000265618">
    <property type="component" value="Unassembled WGS sequence"/>
</dbReference>
<comment type="caution">
    <text evidence="1">The sequence shown here is derived from an EMBL/GenBank/DDBJ whole genome shotgun (WGS) entry which is preliminary data.</text>
</comment>
<evidence type="ECO:0000313" key="2">
    <source>
        <dbReference type="Proteomes" id="UP000265618"/>
    </source>
</evidence>
<organism evidence="1 2">
    <name type="scientific">Kipferlia bialata</name>
    <dbReference type="NCBI Taxonomy" id="797122"/>
    <lineage>
        <taxon>Eukaryota</taxon>
        <taxon>Metamonada</taxon>
        <taxon>Carpediemonas-like organisms</taxon>
        <taxon>Kipferlia</taxon>
    </lineage>
</organism>
<reference evidence="1 2" key="1">
    <citation type="journal article" date="2018" name="PLoS ONE">
        <title>The draft genome of Kipferlia bialata reveals reductive genome evolution in fornicate parasites.</title>
        <authorList>
            <person name="Tanifuji G."/>
            <person name="Takabayashi S."/>
            <person name="Kume K."/>
            <person name="Takagi M."/>
            <person name="Nakayama T."/>
            <person name="Kamikawa R."/>
            <person name="Inagaki Y."/>
            <person name="Hashimoto T."/>
        </authorList>
    </citation>
    <scope>NUCLEOTIDE SEQUENCE [LARGE SCALE GENOMIC DNA]</scope>
    <source>
        <strain evidence="1">NY0173</strain>
    </source>
</reference>
<gene>
    <name evidence="1" type="ORF">KIPB_002634</name>
</gene>
<protein>
    <submittedName>
        <fullName evidence="1">Uncharacterized protein</fullName>
    </submittedName>
</protein>
<name>A0A9K3GGE8_9EUKA</name>
<keyword evidence="2" id="KW-1185">Reference proteome</keyword>
<dbReference type="AlphaFoldDB" id="A0A9K3GGE8"/>
<sequence length="324" mass="36203">MSGEKAVSPYRLHRAVNKGLQVFSEYNITHPYLYNHWFVCSLDEDVLTISGYAVRDKLYSGTLASITLEKGNVDEVASVLYALVACCADIVTKIDIAALTRDDWGCLSNATKERRLLFPSIATHGSGTTEETAHTTDIDGSPHVGAYMGQTDQGRVLVRVSKNYNVVPHQLLARATPQAAPAIYSCEPLYPGSEYRVIVMEDLTYQTVPLVMGDVREPNVMVRVVRPKWVSSIDPTLVNGRVHVQLVDYELCRTCQERWYDTSYNLELDWPPELVAAAMHRDTALFPLMSPRHDAHMLEAMRHRVVQVVWGRAHTGGDVPTSSD</sequence>
<accession>A0A9K3GGE8</accession>
<dbReference type="EMBL" id="BDIP01000454">
    <property type="protein sequence ID" value="GIQ81645.1"/>
    <property type="molecule type" value="Genomic_DNA"/>
</dbReference>